<accession>A0A1J5QAW1</accession>
<organism evidence="1">
    <name type="scientific">mine drainage metagenome</name>
    <dbReference type="NCBI Taxonomy" id="410659"/>
    <lineage>
        <taxon>unclassified sequences</taxon>
        <taxon>metagenomes</taxon>
        <taxon>ecological metagenomes</taxon>
    </lineage>
</organism>
<dbReference type="AlphaFoldDB" id="A0A1J5QAW1"/>
<proteinExistence type="predicted"/>
<name>A0A1J5QAW1_9ZZZZ</name>
<evidence type="ECO:0000313" key="1">
    <source>
        <dbReference type="EMBL" id="OIQ74635.1"/>
    </source>
</evidence>
<sequence>MTSKVLSQLKADKLPPPEIACHECQYATWMEFRSGPKSYCQITQAWMYEPHQQSSQIVLACDKQMEVDADEAGTIP</sequence>
<comment type="caution">
    <text evidence="1">The sequence shown here is derived from an EMBL/GenBank/DDBJ whole genome shotgun (WGS) entry which is preliminary data.</text>
</comment>
<dbReference type="EMBL" id="MLJW01002437">
    <property type="protein sequence ID" value="OIQ74635.1"/>
    <property type="molecule type" value="Genomic_DNA"/>
</dbReference>
<protein>
    <submittedName>
        <fullName evidence="1">Uncharacterized protein</fullName>
    </submittedName>
</protein>
<gene>
    <name evidence="1" type="ORF">GALL_437080</name>
</gene>
<reference evidence="1" key="1">
    <citation type="submission" date="2016-10" db="EMBL/GenBank/DDBJ databases">
        <title>Sequence of Gallionella enrichment culture.</title>
        <authorList>
            <person name="Poehlein A."/>
            <person name="Muehling M."/>
            <person name="Daniel R."/>
        </authorList>
    </citation>
    <scope>NUCLEOTIDE SEQUENCE</scope>
</reference>